<dbReference type="SUPFAM" id="SSF160527">
    <property type="entry name" value="V-type ATPase subunit E-like"/>
    <property type="match status" value="1"/>
</dbReference>
<keyword evidence="4" id="KW-0066">ATP synthesis</keyword>
<organism evidence="5 6">
    <name type="scientific">Clostridium niameyense</name>
    <dbReference type="NCBI Taxonomy" id="1622073"/>
    <lineage>
        <taxon>Bacteria</taxon>
        <taxon>Bacillati</taxon>
        <taxon>Bacillota</taxon>
        <taxon>Clostridia</taxon>
        <taxon>Eubacteriales</taxon>
        <taxon>Clostridiaceae</taxon>
        <taxon>Clostridium</taxon>
    </lineage>
</organism>
<dbReference type="InterPro" id="IPR038495">
    <property type="entry name" value="ATPase_E_C"/>
</dbReference>
<gene>
    <name evidence="4" type="primary">atpE</name>
    <name evidence="5" type="ORF">FDF74_01710</name>
</gene>
<dbReference type="HAMAP" id="MF_00311">
    <property type="entry name" value="ATP_synth_E_arch"/>
    <property type="match status" value="1"/>
</dbReference>
<evidence type="ECO:0000256" key="1">
    <source>
        <dbReference type="ARBA" id="ARBA00005901"/>
    </source>
</evidence>
<comment type="similarity">
    <text evidence="1 4">Belongs to the V-ATPase E subunit family.</text>
</comment>
<dbReference type="Gene3D" id="1.20.5.620">
    <property type="entry name" value="F1F0 ATP synthase subunit B, membrane domain"/>
    <property type="match status" value="1"/>
</dbReference>
<dbReference type="AlphaFoldDB" id="A0A6M0R6X6"/>
<dbReference type="EMBL" id="SXDP01000001">
    <property type="protein sequence ID" value="NEZ45924.1"/>
    <property type="molecule type" value="Genomic_DNA"/>
</dbReference>
<dbReference type="GO" id="GO:0005524">
    <property type="term" value="F:ATP binding"/>
    <property type="evidence" value="ECO:0007669"/>
    <property type="project" value="UniProtKB-UniRule"/>
</dbReference>
<evidence type="ECO:0000313" key="5">
    <source>
        <dbReference type="EMBL" id="NEZ45924.1"/>
    </source>
</evidence>
<keyword evidence="2 4" id="KW-0813">Transport</keyword>
<proteinExistence type="inferred from homology"/>
<keyword evidence="6" id="KW-1185">Reference proteome</keyword>
<evidence type="ECO:0000256" key="2">
    <source>
        <dbReference type="ARBA" id="ARBA00022448"/>
    </source>
</evidence>
<accession>A0A6M0R6X6</accession>
<dbReference type="Proteomes" id="UP000473885">
    <property type="component" value="Unassembled WGS sequence"/>
</dbReference>
<evidence type="ECO:0000313" key="6">
    <source>
        <dbReference type="Proteomes" id="UP000473885"/>
    </source>
</evidence>
<reference evidence="5 6" key="1">
    <citation type="submission" date="2019-04" db="EMBL/GenBank/DDBJ databases">
        <title>Genome sequencing of Clostridium botulinum Groups I-IV and Clostridium butyricum.</title>
        <authorList>
            <person name="Brunt J."/>
            <person name="Van Vliet A.H.M."/>
            <person name="Stringer S.C."/>
            <person name="Carter A.T."/>
            <person name="Peck M.W."/>
        </authorList>
    </citation>
    <scope>NUCLEOTIDE SEQUENCE [LARGE SCALE GENOMIC DNA]</scope>
    <source>
        <strain evidence="5 6">IFR 18/094</strain>
    </source>
</reference>
<dbReference type="Pfam" id="PF01991">
    <property type="entry name" value="vATP-synt_E"/>
    <property type="match status" value="1"/>
</dbReference>
<dbReference type="Gene3D" id="3.30.2320.30">
    <property type="entry name" value="ATP synthase, E subunit, C-terminal"/>
    <property type="match status" value="1"/>
</dbReference>
<dbReference type="InterPro" id="IPR002842">
    <property type="entry name" value="ATPase_V1_Esu"/>
</dbReference>
<evidence type="ECO:0000256" key="3">
    <source>
        <dbReference type="ARBA" id="ARBA00023065"/>
    </source>
</evidence>
<dbReference type="OrthoDB" id="1749765at2"/>
<sequence>MSNLDNLTSKIIDDANKRAETIIKEAKQEQDKIIGKQIEKANNEKINIIERAKLTARSKADRVISNAHLTVRNKNLEAKQEVMDKVFTEALLKLESLTKEQYLEFVKNSIMNMKIDGDEEIIVPSNEERINEDFINSLNKELKSLGRRGELKLSSEKRDIKTGFIIYKNGIEINNSFEALVSSLRDELEQDIIGALFG</sequence>
<protein>
    <recommendedName>
        <fullName evidence="4">V-type proton ATPase subunit E</fullName>
    </recommendedName>
    <alternativeName>
        <fullName evidence="4">V-ATPase subunit E</fullName>
    </alternativeName>
</protein>
<comment type="caution">
    <text evidence="5">The sequence shown here is derived from an EMBL/GenBank/DDBJ whole genome shotgun (WGS) entry which is preliminary data.</text>
</comment>
<dbReference type="GO" id="GO:0033178">
    <property type="term" value="C:proton-transporting two-sector ATPase complex, catalytic domain"/>
    <property type="evidence" value="ECO:0007669"/>
    <property type="project" value="InterPro"/>
</dbReference>
<dbReference type="RefSeq" id="WP_050607042.1">
    <property type="nucleotide sequence ID" value="NZ_CABKUB010000006.1"/>
</dbReference>
<dbReference type="GO" id="GO:0042777">
    <property type="term" value="P:proton motive force-driven plasma membrane ATP synthesis"/>
    <property type="evidence" value="ECO:0007669"/>
    <property type="project" value="UniProtKB-UniRule"/>
</dbReference>
<comment type="function">
    <text evidence="4">Produces ATP from ADP in the presence of a proton gradient across the membrane.</text>
</comment>
<keyword evidence="4" id="KW-0375">Hydrogen ion transport</keyword>
<dbReference type="GO" id="GO:0046933">
    <property type="term" value="F:proton-transporting ATP synthase activity, rotational mechanism"/>
    <property type="evidence" value="ECO:0007669"/>
    <property type="project" value="UniProtKB-UniRule"/>
</dbReference>
<evidence type="ECO:0000256" key="4">
    <source>
        <dbReference type="HAMAP-Rule" id="MF_00311"/>
    </source>
</evidence>
<dbReference type="GO" id="GO:0046961">
    <property type="term" value="F:proton-transporting ATPase activity, rotational mechanism"/>
    <property type="evidence" value="ECO:0007669"/>
    <property type="project" value="InterPro"/>
</dbReference>
<name>A0A6M0R6X6_9CLOT</name>
<keyword evidence="3 4" id="KW-0406">Ion transport</keyword>